<name>X0X8L8_9ZZZZ</name>
<sequence length="243" mass="27613">FVSWTDRVRMRNDHKDWIGILSTRNLAFAMQRFQLQDPEGQWTHLDEYTLGLGWGHRGHATGISYSWSNGGRGLKKRHRRIVLGSLRRWRPLSLGAFSTVDLEEKNNFVQADIGLRPFGPRFTLFADAVLAYGQSAEDITVGYGFEALPIPGLALAGKLRDDGDYSLRLGIGITGKTRPSVRMKLDDDGDQITTTSVLEMGGYRPPVGYGLFRKGRCYPEMSLKGRMTYRRYRLFDDRRSFLG</sequence>
<proteinExistence type="predicted"/>
<feature type="non-terminal residue" evidence="1">
    <location>
        <position position="1"/>
    </location>
</feature>
<gene>
    <name evidence="1" type="ORF">S01H1_72168</name>
</gene>
<dbReference type="AlphaFoldDB" id="X0X8L8"/>
<accession>X0X8L8</accession>
<evidence type="ECO:0000313" key="1">
    <source>
        <dbReference type="EMBL" id="GAG32978.1"/>
    </source>
</evidence>
<comment type="caution">
    <text evidence="1">The sequence shown here is derived from an EMBL/GenBank/DDBJ whole genome shotgun (WGS) entry which is preliminary data.</text>
</comment>
<dbReference type="EMBL" id="BARS01048108">
    <property type="protein sequence ID" value="GAG32978.1"/>
    <property type="molecule type" value="Genomic_DNA"/>
</dbReference>
<feature type="non-terminal residue" evidence="1">
    <location>
        <position position="243"/>
    </location>
</feature>
<organism evidence="1">
    <name type="scientific">marine sediment metagenome</name>
    <dbReference type="NCBI Taxonomy" id="412755"/>
    <lineage>
        <taxon>unclassified sequences</taxon>
        <taxon>metagenomes</taxon>
        <taxon>ecological metagenomes</taxon>
    </lineage>
</organism>
<evidence type="ECO:0008006" key="2">
    <source>
        <dbReference type="Google" id="ProtNLM"/>
    </source>
</evidence>
<protein>
    <recommendedName>
        <fullName evidence="2">Bacterial surface antigen (D15) domain-containing protein</fullName>
    </recommendedName>
</protein>
<reference evidence="1" key="1">
    <citation type="journal article" date="2014" name="Front. Microbiol.">
        <title>High frequency of phylogenetically diverse reductive dehalogenase-homologous genes in deep subseafloor sedimentary metagenomes.</title>
        <authorList>
            <person name="Kawai M."/>
            <person name="Futagami T."/>
            <person name="Toyoda A."/>
            <person name="Takaki Y."/>
            <person name="Nishi S."/>
            <person name="Hori S."/>
            <person name="Arai W."/>
            <person name="Tsubouchi T."/>
            <person name="Morono Y."/>
            <person name="Uchiyama I."/>
            <person name="Ito T."/>
            <person name="Fujiyama A."/>
            <person name="Inagaki F."/>
            <person name="Takami H."/>
        </authorList>
    </citation>
    <scope>NUCLEOTIDE SEQUENCE</scope>
    <source>
        <strain evidence="1">Expedition CK06-06</strain>
    </source>
</reference>